<evidence type="ECO:0000313" key="2">
    <source>
        <dbReference type="Proteomes" id="UP001163321"/>
    </source>
</evidence>
<sequence>MKQNAVPTTRIPTAEKATVLVAVPDVLAVGVVEVDGVEEDRWVRLGRRITRMRDALRPSHGIVGALDPLAARVTQLLAVRLAILIRVFLAKRLGPDMISTGKVETKLVIGSPPIRVDVAQRFDTRDLVAVRNASDIL</sequence>
<proteinExistence type="predicted"/>
<evidence type="ECO:0000313" key="1">
    <source>
        <dbReference type="EMBL" id="KAI9909523.1"/>
    </source>
</evidence>
<dbReference type="Proteomes" id="UP001163321">
    <property type="component" value="Chromosome 7"/>
</dbReference>
<organism evidence="1 2">
    <name type="scientific">Peronosclerospora sorghi</name>
    <dbReference type="NCBI Taxonomy" id="230839"/>
    <lineage>
        <taxon>Eukaryota</taxon>
        <taxon>Sar</taxon>
        <taxon>Stramenopiles</taxon>
        <taxon>Oomycota</taxon>
        <taxon>Peronosporomycetes</taxon>
        <taxon>Peronosporales</taxon>
        <taxon>Peronosporaceae</taxon>
        <taxon>Peronosclerospora</taxon>
    </lineage>
</organism>
<comment type="caution">
    <text evidence="1">The sequence shown here is derived from an EMBL/GenBank/DDBJ whole genome shotgun (WGS) entry which is preliminary data.</text>
</comment>
<accession>A0ACC0VUK6</accession>
<reference evidence="1 2" key="1">
    <citation type="journal article" date="2022" name="bioRxiv">
        <title>The genome of the oomycete Peronosclerospora sorghi, a cosmopolitan pathogen of maize and sorghum, is inflated with dispersed pseudogenes.</title>
        <authorList>
            <person name="Fletcher K."/>
            <person name="Martin F."/>
            <person name="Isakeit T."/>
            <person name="Cavanaugh K."/>
            <person name="Magill C."/>
            <person name="Michelmore R."/>
        </authorList>
    </citation>
    <scope>NUCLEOTIDE SEQUENCE [LARGE SCALE GENOMIC DNA]</scope>
    <source>
        <strain evidence="1">P6</strain>
    </source>
</reference>
<name>A0ACC0VUK6_9STRA</name>
<keyword evidence="2" id="KW-1185">Reference proteome</keyword>
<gene>
    <name evidence="1" type="ORF">PsorP6_015246</name>
</gene>
<protein>
    <submittedName>
        <fullName evidence="1">Uncharacterized protein</fullName>
    </submittedName>
</protein>
<dbReference type="EMBL" id="CM047586">
    <property type="protein sequence ID" value="KAI9909523.1"/>
    <property type="molecule type" value="Genomic_DNA"/>
</dbReference>